<name>A0AA87DSC6_9BACL</name>
<evidence type="ECO:0000313" key="13">
    <source>
        <dbReference type="Proteomes" id="UP000004773"/>
    </source>
</evidence>
<feature type="transmembrane region" description="Helical" evidence="10">
    <location>
        <begin position="263"/>
        <end position="286"/>
    </location>
</feature>
<keyword evidence="5" id="KW-0547">Nucleotide-binding</keyword>
<accession>A0AA87DSC6</accession>
<evidence type="ECO:0000256" key="3">
    <source>
        <dbReference type="ARBA" id="ARBA00022475"/>
    </source>
</evidence>
<evidence type="ECO:0000256" key="10">
    <source>
        <dbReference type="SAM" id="Phobius"/>
    </source>
</evidence>
<comment type="caution">
    <text evidence="12">The sequence shown here is derived from an EMBL/GenBank/DDBJ whole genome shotgun (WGS) entry which is preliminary data.</text>
</comment>
<dbReference type="Pfam" id="PF00005">
    <property type="entry name" value="ABC_tran"/>
    <property type="match status" value="1"/>
</dbReference>
<dbReference type="RefSeq" id="WP_003147610.1">
    <property type="nucleotide sequence ID" value="NZ_GL883584.1"/>
</dbReference>
<dbReference type="PROSITE" id="PS50893">
    <property type="entry name" value="ABC_TRANSPORTER_2"/>
    <property type="match status" value="1"/>
</dbReference>
<dbReference type="SMART" id="SM00382">
    <property type="entry name" value="AAA"/>
    <property type="match status" value="1"/>
</dbReference>
<dbReference type="FunFam" id="3.40.50.300:FF:000032">
    <property type="entry name" value="Export ABC transporter ATP-binding protein"/>
    <property type="match status" value="1"/>
</dbReference>
<evidence type="ECO:0000256" key="8">
    <source>
        <dbReference type="ARBA" id="ARBA00023136"/>
    </source>
</evidence>
<keyword evidence="4 10" id="KW-0812">Transmembrane</keyword>
<sequence length="773" mass="85000">MLELKNIVKKYNTGGSEVEVLKSVNIHFRENEFVSILGASGSGKTTLLNIIGGLDKYTSGDMALMGRSTKEFKDRDWDSYRNGTIGFVFQSYNLISHLSVIENVKLALSISGHSNSENHEKAKKVLEDVGLAEHLYKKPNQLSGGQMQRVAIARALVTDPKIILADEPTGALDSKTSVQIMELIKEISKTKLVIMVTHNPELSKKYSDRIVRVKDGEIQEDTNPYVAEEVSENGFALKKTAMAFSSAIKSSFKNLLTKKFRTFMTVAASSIGIISIGLVLSISSGMDKYIQTMQNENLSSMPIMISANQVNFGLSVDDDNSEKDSNGSELVPKSSRDVHRNLYSVDALGNGETFINYIQNNAKDYYSAIDFTQGYTIQALTKNAKGDVIAVKQDQDALGDSIFGVLPEDKNMIMNQYEVVKSSKDNFEYPSDNEVVLFTAKNNEIDKSTLKALGFDENSKVKYEDIIGKEFSVIDNNNYYRKIGDGFVPRDVDTKMYDSGTKVKVVAILKAKDSFTRPQMTIGYAKSLQNKMLEKEVKSDIVVAQEKDKTVNVATRQKIDADMADQILATIGGKSTPSAIMLYPKSFNDRDKIAEVINNFNKKVAEKYGSDSADYRKYSITYADMAKQMTTIMSQMINTISLILSAFAGISLIVSSIMIGILTYVSVVERTKEIGILRAIGARKKDITRIFIAEAGLIGFISGTVGVVVTMLLSIPISRVVAKGLEVESFTASLNAQASIGLIALSLVLTLIASIIPSRIAAKKNPVEALRTE</sequence>
<feature type="domain" description="ABC transporter" evidence="11">
    <location>
        <begin position="2"/>
        <end position="240"/>
    </location>
</feature>
<evidence type="ECO:0000256" key="7">
    <source>
        <dbReference type="ARBA" id="ARBA00022989"/>
    </source>
</evidence>
<gene>
    <name evidence="12" type="ORF">HMPREF0428_01458</name>
</gene>
<keyword evidence="2" id="KW-0813">Transport</keyword>
<dbReference type="InterPro" id="IPR003838">
    <property type="entry name" value="ABC3_permease_C"/>
</dbReference>
<protein>
    <recommendedName>
        <fullName evidence="11">ABC transporter domain-containing protein</fullName>
    </recommendedName>
</protein>
<dbReference type="GO" id="GO:0098796">
    <property type="term" value="C:membrane protein complex"/>
    <property type="evidence" value="ECO:0007669"/>
    <property type="project" value="UniProtKB-ARBA"/>
</dbReference>
<evidence type="ECO:0000259" key="11">
    <source>
        <dbReference type="PROSITE" id="PS50893"/>
    </source>
</evidence>
<dbReference type="PANTHER" id="PTHR42798">
    <property type="entry name" value="LIPOPROTEIN-RELEASING SYSTEM ATP-BINDING PROTEIN LOLD"/>
    <property type="match status" value="1"/>
</dbReference>
<dbReference type="Pfam" id="PF02687">
    <property type="entry name" value="FtsX"/>
    <property type="match status" value="1"/>
</dbReference>
<comment type="similarity">
    <text evidence="9">Belongs to the ABC transporter superfamily. Macrolide exporter (TC 3.A.1.122) family.</text>
</comment>
<dbReference type="InterPro" id="IPR003593">
    <property type="entry name" value="AAA+_ATPase"/>
</dbReference>
<dbReference type="GO" id="GO:0005886">
    <property type="term" value="C:plasma membrane"/>
    <property type="evidence" value="ECO:0007669"/>
    <property type="project" value="UniProtKB-SubCell"/>
</dbReference>
<evidence type="ECO:0000256" key="1">
    <source>
        <dbReference type="ARBA" id="ARBA00004429"/>
    </source>
</evidence>
<comment type="subcellular location">
    <subcellularLocation>
        <location evidence="1">Cell inner membrane</location>
        <topology evidence="1">Multi-pass membrane protein</topology>
    </subcellularLocation>
</comment>
<dbReference type="CDD" id="cd03255">
    <property type="entry name" value="ABC_MJ0796_LolCDE_FtsE"/>
    <property type="match status" value="1"/>
</dbReference>
<dbReference type="EMBL" id="ACRO01000030">
    <property type="protein sequence ID" value="EGF87088.1"/>
    <property type="molecule type" value="Genomic_DNA"/>
</dbReference>
<keyword evidence="7 10" id="KW-1133">Transmembrane helix</keyword>
<dbReference type="InterPro" id="IPR027417">
    <property type="entry name" value="P-loop_NTPase"/>
</dbReference>
<feature type="transmembrane region" description="Helical" evidence="10">
    <location>
        <begin position="690"/>
        <end position="717"/>
    </location>
</feature>
<feature type="transmembrane region" description="Helical" evidence="10">
    <location>
        <begin position="642"/>
        <end position="669"/>
    </location>
</feature>
<feature type="transmembrane region" description="Helical" evidence="10">
    <location>
        <begin position="737"/>
        <end position="756"/>
    </location>
</feature>
<dbReference type="InterPro" id="IPR017911">
    <property type="entry name" value="MacB-like_ATP-bd"/>
</dbReference>
<dbReference type="GO" id="GO:0016887">
    <property type="term" value="F:ATP hydrolysis activity"/>
    <property type="evidence" value="ECO:0007669"/>
    <property type="project" value="InterPro"/>
</dbReference>
<dbReference type="Proteomes" id="UP000004773">
    <property type="component" value="Unassembled WGS sequence"/>
</dbReference>
<dbReference type="SUPFAM" id="SSF52540">
    <property type="entry name" value="P-loop containing nucleoside triphosphate hydrolases"/>
    <property type="match status" value="1"/>
</dbReference>
<dbReference type="PROSITE" id="PS00211">
    <property type="entry name" value="ABC_TRANSPORTER_1"/>
    <property type="match status" value="1"/>
</dbReference>
<evidence type="ECO:0000256" key="2">
    <source>
        <dbReference type="ARBA" id="ARBA00022448"/>
    </source>
</evidence>
<evidence type="ECO:0000256" key="6">
    <source>
        <dbReference type="ARBA" id="ARBA00022840"/>
    </source>
</evidence>
<evidence type="ECO:0000256" key="4">
    <source>
        <dbReference type="ARBA" id="ARBA00022692"/>
    </source>
</evidence>
<dbReference type="Gene3D" id="3.40.50.300">
    <property type="entry name" value="P-loop containing nucleotide triphosphate hydrolases"/>
    <property type="match status" value="1"/>
</dbReference>
<evidence type="ECO:0000256" key="9">
    <source>
        <dbReference type="ARBA" id="ARBA00038388"/>
    </source>
</evidence>
<proteinExistence type="inferred from homology"/>
<dbReference type="GO" id="GO:0005524">
    <property type="term" value="F:ATP binding"/>
    <property type="evidence" value="ECO:0007669"/>
    <property type="project" value="UniProtKB-KW"/>
</dbReference>
<organism evidence="12 13">
    <name type="scientific">Gemella haemolysans M341</name>
    <dbReference type="NCBI Taxonomy" id="562981"/>
    <lineage>
        <taxon>Bacteria</taxon>
        <taxon>Bacillati</taxon>
        <taxon>Bacillota</taxon>
        <taxon>Bacilli</taxon>
        <taxon>Bacillales</taxon>
        <taxon>Gemellaceae</taxon>
        <taxon>Gemella</taxon>
    </lineage>
</organism>
<dbReference type="InterPro" id="IPR017871">
    <property type="entry name" value="ABC_transporter-like_CS"/>
</dbReference>
<dbReference type="InterPro" id="IPR003439">
    <property type="entry name" value="ABC_transporter-like_ATP-bd"/>
</dbReference>
<dbReference type="AlphaFoldDB" id="A0AA87DSC6"/>
<reference evidence="12 13" key="1">
    <citation type="submission" date="2011-03" db="EMBL/GenBank/DDBJ databases">
        <title>The Genome Sequence of Gemella haemolysans M341.</title>
        <authorList>
            <consortium name="The Broad Institute Genome Sequencing Platform"/>
            <consortium name="The Broad Institute Genome Sequencing Center for Infectious Disease"/>
            <person name="Earl A."/>
            <person name="Ward D."/>
            <person name="Feldgarden M."/>
            <person name="Gevers D."/>
            <person name="Sibley C.D."/>
            <person name="Field T.R."/>
            <person name="Grinwis M."/>
            <person name="Eshaghurshan C.S."/>
            <person name="Surette M.G."/>
            <person name="Young S.K."/>
            <person name="Zeng Q."/>
            <person name="Gargeya S."/>
            <person name="Fitzgerald M."/>
            <person name="Haas B."/>
            <person name="Abouelleil A."/>
            <person name="Alvarado L."/>
            <person name="Arachchi H.M."/>
            <person name="Berlin A."/>
            <person name="Brown A."/>
            <person name="Chapman S.B."/>
            <person name="Chen Z."/>
            <person name="Dunbar C."/>
            <person name="Freedman E."/>
            <person name="Gearin G."/>
            <person name="Gellesch M."/>
            <person name="Goldberg J."/>
            <person name="Griggs A."/>
            <person name="Gujja S."/>
            <person name="Heilman E.R."/>
            <person name="Heiman D."/>
            <person name="Howarth C."/>
            <person name="Larson L."/>
            <person name="Lui A."/>
            <person name="MacDonald P.J.P."/>
            <person name="Mehta T."/>
            <person name="Montmayeur A."/>
            <person name="Murphy C."/>
            <person name="Neiman D."/>
            <person name="Pearson M."/>
            <person name="Priest M."/>
            <person name="Roberts A."/>
            <person name="Saif S."/>
            <person name="Shea T."/>
            <person name="Shenoy N."/>
            <person name="Sisk P."/>
            <person name="Stolte C."/>
            <person name="Sykes S."/>
            <person name="White J."/>
            <person name="Yandava C."/>
            <person name="Wortman J."/>
            <person name="Nusbaum C."/>
            <person name="Birren B."/>
        </authorList>
    </citation>
    <scope>NUCLEOTIDE SEQUENCE [LARGE SCALE GENOMIC DNA]</scope>
    <source>
        <strain evidence="12 13">M341</strain>
    </source>
</reference>
<evidence type="ECO:0000313" key="12">
    <source>
        <dbReference type="EMBL" id="EGF87088.1"/>
    </source>
</evidence>
<dbReference type="GO" id="GO:0022857">
    <property type="term" value="F:transmembrane transporter activity"/>
    <property type="evidence" value="ECO:0007669"/>
    <property type="project" value="UniProtKB-ARBA"/>
</dbReference>
<evidence type="ECO:0000256" key="5">
    <source>
        <dbReference type="ARBA" id="ARBA00022741"/>
    </source>
</evidence>
<keyword evidence="8 10" id="KW-0472">Membrane</keyword>
<keyword evidence="3" id="KW-1003">Cell membrane</keyword>
<dbReference type="PANTHER" id="PTHR42798:SF6">
    <property type="entry name" value="CELL DIVISION ATP-BINDING PROTEIN FTSE"/>
    <property type="match status" value="1"/>
</dbReference>
<keyword evidence="6" id="KW-0067">ATP-binding</keyword>